<feature type="region of interest" description="Disordered" evidence="1">
    <location>
        <begin position="89"/>
        <end position="140"/>
    </location>
</feature>
<accession>A0A4Q5AQT7</accession>
<name>A0A4Q5AQT7_9BIFI</name>
<evidence type="ECO:0000313" key="2">
    <source>
        <dbReference type="EMBL" id="RYQ36243.1"/>
    </source>
</evidence>
<evidence type="ECO:0000313" key="3">
    <source>
        <dbReference type="Proteomes" id="UP000293208"/>
    </source>
</evidence>
<protein>
    <submittedName>
        <fullName evidence="2">Uncharacterized protein</fullName>
    </submittedName>
</protein>
<evidence type="ECO:0000256" key="1">
    <source>
        <dbReference type="SAM" id="MobiDB-lite"/>
    </source>
</evidence>
<feature type="compositionally biased region" description="Low complexity" evidence="1">
    <location>
        <begin position="105"/>
        <end position="127"/>
    </location>
</feature>
<dbReference type="EMBL" id="RYUY01000017">
    <property type="protein sequence ID" value="RYQ36243.1"/>
    <property type="molecule type" value="Genomic_DNA"/>
</dbReference>
<proteinExistence type="predicted"/>
<dbReference type="AlphaFoldDB" id="A0A4Q5AQT7"/>
<comment type="caution">
    <text evidence="2">The sequence shown here is derived from an EMBL/GenBank/DDBJ whole genome shotgun (WGS) entry which is preliminary data.</text>
</comment>
<dbReference type="RefSeq" id="WP_129914592.1">
    <property type="nucleotide sequence ID" value="NZ_RYUY01000017.1"/>
</dbReference>
<reference evidence="2 3" key="1">
    <citation type="submission" date="2018-12" db="EMBL/GenBank/DDBJ databases">
        <title>Unveiling genomic diversity among members of the Bifidobacterium pseudolongum species, a widely distributed gut commensal of the animal kingdom.</title>
        <authorList>
            <person name="Lugli G.A."/>
            <person name="Duranti S."/>
            <person name="Albert K."/>
            <person name="Mancabelli L."/>
            <person name="Napoli S."/>
            <person name="Viappiani A."/>
            <person name="Anzalone R."/>
            <person name="Longhi G."/>
            <person name="Milani C."/>
            <person name="Turroni F."/>
            <person name="Alessandri G."/>
            <person name="Sela D.A."/>
            <person name="Van Sinderen D."/>
            <person name="Ventura M."/>
        </authorList>
    </citation>
    <scope>NUCLEOTIDE SEQUENCE [LARGE SCALE GENOMIC DNA]</scope>
    <source>
        <strain evidence="2 3">2001B</strain>
    </source>
</reference>
<gene>
    <name evidence="2" type="ORF">PG2001B_1726</name>
</gene>
<dbReference type="Proteomes" id="UP000293208">
    <property type="component" value="Unassembled WGS sequence"/>
</dbReference>
<organism evidence="2 3">
    <name type="scientific">Bifidobacterium pseudolongum subsp. globosum</name>
    <dbReference type="NCBI Taxonomy" id="1690"/>
    <lineage>
        <taxon>Bacteria</taxon>
        <taxon>Bacillati</taxon>
        <taxon>Actinomycetota</taxon>
        <taxon>Actinomycetes</taxon>
        <taxon>Bifidobacteriales</taxon>
        <taxon>Bifidobacteriaceae</taxon>
        <taxon>Bifidobacterium</taxon>
    </lineage>
</organism>
<sequence length="294" mass="32088">MDVYETADEEAFKCLAKLIGHRGDVQDVFDKSAQIPEWSTDNRRFLYGKLTSGFYVSAIHQYMEGFDKYVHITNERFVDEEDRYQYGSAIEDTTQETEKPTADETTATGTTSPSTTATPSTGSSGTAGTYGGTQGATQAFDNSADHVTGTWRRADGKSVTISATTSGTMMLDLTGMGEDNPLPSGASQVEMGYFYQSPPPASVLDNQLEMVTHWAIQTASGTFEGTYATPGAGSYTFTEPPIRFTRVSPANTETIANLDTANPPQARDYLYIHPIDAREAYTVSHDTVLYRDAQ</sequence>